<dbReference type="STRING" id="1480615.AWJ14_21090"/>
<evidence type="ECO:0000256" key="6">
    <source>
        <dbReference type="ARBA" id="ARBA00023136"/>
    </source>
</evidence>
<keyword evidence="6" id="KW-0472">Membrane</keyword>
<dbReference type="GO" id="GO:0015483">
    <property type="term" value="F:long-chain fatty acid transporting porin activity"/>
    <property type="evidence" value="ECO:0007669"/>
    <property type="project" value="TreeGrafter"/>
</dbReference>
<protein>
    <submittedName>
        <fullName evidence="8">Long-chain fatty acid transporter</fullName>
    </submittedName>
</protein>
<keyword evidence="9" id="KW-1185">Reference proteome</keyword>
<dbReference type="InterPro" id="IPR005017">
    <property type="entry name" value="OMPP1/FadL/TodX"/>
</dbReference>
<accession>A0A1C1YZA9</accession>
<keyword evidence="7" id="KW-0998">Cell outer membrane</keyword>
<comment type="caution">
    <text evidence="8">The sequence shown here is derived from an EMBL/GenBank/DDBJ whole genome shotgun (WGS) entry which is preliminary data.</text>
</comment>
<keyword evidence="3" id="KW-1134">Transmembrane beta strand</keyword>
<dbReference type="EMBL" id="LQZT01000003">
    <property type="protein sequence ID" value="OCW58873.1"/>
    <property type="molecule type" value="Genomic_DNA"/>
</dbReference>
<name>A0A1C1YZA9_9HYPH</name>
<dbReference type="Pfam" id="PF03349">
    <property type="entry name" value="Toluene_X"/>
    <property type="match status" value="1"/>
</dbReference>
<evidence type="ECO:0000313" key="9">
    <source>
        <dbReference type="Proteomes" id="UP000094795"/>
    </source>
</evidence>
<sequence length="429" mass="44411">MSVTYVSPQRTIKDVTRGTNEATQAAVAQALAPVVGAAGPAATPAEIAAYIAVDPATRGPIVQGVQNGVINAIVTGGGNPAAATTASIDVEGDYVVPRVGVKVGVTDDLACLGTYTEPFGAKAEYGTGNAYSAAATEFSIETRDIGLTCSYRFAGMQLGVGQSYFRIIGGVSYQELDGFQARQRFLDFAQLGVTTVGGVTNTSGIGTFSVSGNAVGYRLGAAFEIPDIAFRASLMYGSKYDYDLSGTQNNTGFGAAIPGSALVPITMNTEIPQSLEFKIQSGIAPGTLAFASIKWQEWSRLGIIPVVGGRSPVDGQPTNLSFDPVYRDGWTITGGLGRKFNDSLSGSLALTWDRGTSTTTGTQTDTWTVSGGLAHEFNETVELRFGGAVGVLTSGSSVRAPGGDAANNVRYSFGNDVVYGLSGALKVKF</sequence>
<keyword evidence="4" id="KW-0812">Transmembrane</keyword>
<comment type="similarity">
    <text evidence="2">Belongs to the OmpP1/FadL family.</text>
</comment>
<dbReference type="GO" id="GO:0009279">
    <property type="term" value="C:cell outer membrane"/>
    <property type="evidence" value="ECO:0007669"/>
    <property type="project" value="UniProtKB-SubCell"/>
</dbReference>
<evidence type="ECO:0000256" key="1">
    <source>
        <dbReference type="ARBA" id="ARBA00004571"/>
    </source>
</evidence>
<dbReference type="Proteomes" id="UP000094795">
    <property type="component" value="Unassembled WGS sequence"/>
</dbReference>
<dbReference type="PANTHER" id="PTHR35093">
    <property type="entry name" value="OUTER MEMBRANE PROTEIN NMB0088-RELATED"/>
    <property type="match status" value="1"/>
</dbReference>
<gene>
    <name evidence="8" type="ORF">AWJ14_21090</name>
</gene>
<dbReference type="AlphaFoldDB" id="A0A1C1YZA9"/>
<organism evidence="8 9">
    <name type="scientific">Hoeflea olei</name>
    <dbReference type="NCBI Taxonomy" id="1480615"/>
    <lineage>
        <taxon>Bacteria</taxon>
        <taxon>Pseudomonadati</taxon>
        <taxon>Pseudomonadota</taxon>
        <taxon>Alphaproteobacteria</taxon>
        <taxon>Hyphomicrobiales</taxon>
        <taxon>Rhizobiaceae</taxon>
        <taxon>Hoeflea</taxon>
    </lineage>
</organism>
<reference evidence="8 9" key="1">
    <citation type="submission" date="2015-12" db="EMBL/GenBank/DDBJ databases">
        <authorList>
            <person name="Shamseldin A."/>
            <person name="Moawad H."/>
            <person name="Abd El-Rahim W.M."/>
            <person name="Sadowsky M.J."/>
        </authorList>
    </citation>
    <scope>NUCLEOTIDE SEQUENCE [LARGE SCALE GENOMIC DNA]</scope>
    <source>
        <strain evidence="8 9">JC234</strain>
    </source>
</reference>
<evidence type="ECO:0000313" key="8">
    <source>
        <dbReference type="EMBL" id="OCW58873.1"/>
    </source>
</evidence>
<evidence type="ECO:0000256" key="2">
    <source>
        <dbReference type="ARBA" id="ARBA00008163"/>
    </source>
</evidence>
<proteinExistence type="inferred from homology"/>
<comment type="subcellular location">
    <subcellularLocation>
        <location evidence="1">Cell outer membrane</location>
        <topology evidence="1">Multi-pass membrane protein</topology>
    </subcellularLocation>
</comment>
<evidence type="ECO:0000256" key="7">
    <source>
        <dbReference type="ARBA" id="ARBA00023237"/>
    </source>
</evidence>
<evidence type="ECO:0000256" key="5">
    <source>
        <dbReference type="ARBA" id="ARBA00022729"/>
    </source>
</evidence>
<evidence type="ECO:0000256" key="4">
    <source>
        <dbReference type="ARBA" id="ARBA00022692"/>
    </source>
</evidence>
<dbReference type="PANTHER" id="PTHR35093:SF8">
    <property type="entry name" value="OUTER MEMBRANE PROTEIN NMB0088-RELATED"/>
    <property type="match status" value="1"/>
</dbReference>
<keyword evidence="5" id="KW-0732">Signal</keyword>
<dbReference type="SUPFAM" id="SSF56935">
    <property type="entry name" value="Porins"/>
    <property type="match status" value="1"/>
</dbReference>
<dbReference type="Gene3D" id="2.40.160.60">
    <property type="entry name" value="Outer membrane protein transport protein (OMPP1/FadL/TodX)"/>
    <property type="match status" value="1"/>
</dbReference>
<evidence type="ECO:0000256" key="3">
    <source>
        <dbReference type="ARBA" id="ARBA00022452"/>
    </source>
</evidence>